<dbReference type="Gene3D" id="1.20.5.110">
    <property type="match status" value="1"/>
</dbReference>
<feature type="coiled-coil region" evidence="6">
    <location>
        <begin position="5"/>
        <end position="32"/>
    </location>
</feature>
<evidence type="ECO:0008006" key="10">
    <source>
        <dbReference type="Google" id="ProtNLM"/>
    </source>
</evidence>
<dbReference type="SUPFAM" id="SSF58038">
    <property type="entry name" value="SNARE fusion complex"/>
    <property type="match status" value="1"/>
</dbReference>
<sequence length="93" mass="11125">MQENLEMEKDENEILRERVKKLRHIALEIKKEADEQTRLMDENRNSFSSVVVKMNNTIDALKTLIDNRFNMTKYIIISAIIIIFALFIFFKLF</sequence>
<gene>
    <name evidence="8" type="ORF">SLOPH_1219</name>
</gene>
<dbReference type="PANTHER" id="PTHR12791">
    <property type="entry name" value="GOLGI SNARE BET1-RELATED"/>
    <property type="match status" value="1"/>
</dbReference>
<evidence type="ECO:0000256" key="2">
    <source>
        <dbReference type="ARBA" id="ARBA00022448"/>
    </source>
</evidence>
<keyword evidence="6" id="KW-0175">Coiled coil</keyword>
<dbReference type="AlphaFoldDB" id="S7XHY1"/>
<keyword evidence="5 7" id="KW-0472">Membrane</keyword>
<accession>S7XHY1</accession>
<name>S7XHY1_SPRLO</name>
<evidence type="ECO:0000256" key="5">
    <source>
        <dbReference type="ARBA" id="ARBA00023136"/>
    </source>
</evidence>
<feature type="transmembrane region" description="Helical" evidence="7">
    <location>
        <begin position="74"/>
        <end position="92"/>
    </location>
</feature>
<comment type="subcellular location">
    <subcellularLocation>
        <location evidence="1">Membrane</location>
        <topology evidence="1">Single-pass membrane protein</topology>
    </subcellularLocation>
</comment>
<keyword evidence="3 7" id="KW-0812">Transmembrane</keyword>
<dbReference type="Proteomes" id="UP000014978">
    <property type="component" value="Unassembled WGS sequence"/>
</dbReference>
<dbReference type="EMBL" id="ATCN01000646">
    <property type="protein sequence ID" value="EPR78639.1"/>
    <property type="molecule type" value="Genomic_DNA"/>
</dbReference>
<protein>
    <recommendedName>
        <fullName evidence="10">t-SNARE coiled-coil homology domain-containing protein</fullName>
    </recommendedName>
</protein>
<dbReference type="GO" id="GO:0016020">
    <property type="term" value="C:membrane"/>
    <property type="evidence" value="ECO:0007669"/>
    <property type="project" value="UniProtKB-SubCell"/>
</dbReference>
<evidence type="ECO:0000313" key="8">
    <source>
        <dbReference type="EMBL" id="EPR78639.1"/>
    </source>
</evidence>
<keyword evidence="9" id="KW-1185">Reference proteome</keyword>
<evidence type="ECO:0000256" key="3">
    <source>
        <dbReference type="ARBA" id="ARBA00022692"/>
    </source>
</evidence>
<dbReference type="OrthoDB" id="261831at2759"/>
<evidence type="ECO:0000256" key="4">
    <source>
        <dbReference type="ARBA" id="ARBA00022989"/>
    </source>
</evidence>
<keyword evidence="4 7" id="KW-1133">Transmembrane helix</keyword>
<dbReference type="VEuPathDB" id="MicrosporidiaDB:SLOPH_1219"/>
<evidence type="ECO:0000256" key="6">
    <source>
        <dbReference type="SAM" id="Coils"/>
    </source>
</evidence>
<proteinExistence type="predicted"/>
<evidence type="ECO:0000256" key="7">
    <source>
        <dbReference type="SAM" id="Phobius"/>
    </source>
</evidence>
<keyword evidence="2" id="KW-0813">Transport</keyword>
<evidence type="ECO:0000313" key="9">
    <source>
        <dbReference type="Proteomes" id="UP000014978"/>
    </source>
</evidence>
<dbReference type="InParanoid" id="S7XHY1"/>
<evidence type="ECO:0000256" key="1">
    <source>
        <dbReference type="ARBA" id="ARBA00004167"/>
    </source>
</evidence>
<dbReference type="HOGENOM" id="CLU_2401101_0_0_1"/>
<reference evidence="9" key="1">
    <citation type="journal article" date="2013" name="PLoS Genet.">
        <title>The genome of Spraguea lophii and the basis of host-microsporidian interactions.</title>
        <authorList>
            <person name="Campbell S.E."/>
            <person name="Williams T.A."/>
            <person name="Yousuf A."/>
            <person name="Soanes D.M."/>
            <person name="Paszkiewicz K.H."/>
            <person name="Williams B.A.P."/>
        </authorList>
    </citation>
    <scope>NUCLEOTIDE SEQUENCE [LARGE SCALE GENOMIC DNA]</scope>
    <source>
        <strain evidence="9">42_110</strain>
    </source>
</reference>
<comment type="caution">
    <text evidence="8">The sequence shown here is derived from an EMBL/GenBank/DDBJ whole genome shotgun (WGS) entry which is preliminary data.</text>
</comment>
<organism evidence="8 9">
    <name type="scientific">Spraguea lophii (strain 42_110)</name>
    <name type="common">Microsporidian parasite</name>
    <dbReference type="NCBI Taxonomy" id="1358809"/>
    <lineage>
        <taxon>Eukaryota</taxon>
        <taxon>Fungi</taxon>
        <taxon>Fungi incertae sedis</taxon>
        <taxon>Microsporidia</taxon>
        <taxon>Spragueidae</taxon>
        <taxon>Spraguea</taxon>
    </lineage>
</organism>